<dbReference type="FunCoup" id="A0A6P8ZGK9">
    <property type="interactions" value="95"/>
</dbReference>
<dbReference type="GeneID" id="117639039"/>
<dbReference type="SUPFAM" id="SSF53474">
    <property type="entry name" value="alpha/beta-Hydrolases"/>
    <property type="match status" value="1"/>
</dbReference>
<evidence type="ECO:0000259" key="6">
    <source>
        <dbReference type="Pfam" id="PF00151"/>
    </source>
</evidence>
<dbReference type="InterPro" id="IPR033906">
    <property type="entry name" value="Lipase_N"/>
</dbReference>
<feature type="chain" id="PRO_5028265242" evidence="5">
    <location>
        <begin position="19"/>
        <end position="369"/>
    </location>
</feature>
<dbReference type="KEGG" id="tpal:117639039"/>
<dbReference type="PRINTS" id="PR00821">
    <property type="entry name" value="TAGLIPASE"/>
</dbReference>
<dbReference type="Gene3D" id="3.40.50.1820">
    <property type="entry name" value="alpha/beta hydrolase"/>
    <property type="match status" value="1"/>
</dbReference>
<reference evidence="8" key="1">
    <citation type="submission" date="2025-08" db="UniProtKB">
        <authorList>
            <consortium name="RefSeq"/>
        </authorList>
    </citation>
    <scope>IDENTIFICATION</scope>
    <source>
        <tissue evidence="8">Total insect</tissue>
    </source>
</reference>
<dbReference type="InterPro" id="IPR029058">
    <property type="entry name" value="AB_hydrolase_fold"/>
</dbReference>
<dbReference type="GO" id="GO:0017171">
    <property type="term" value="F:serine hydrolase activity"/>
    <property type="evidence" value="ECO:0007669"/>
    <property type="project" value="TreeGrafter"/>
</dbReference>
<dbReference type="PANTHER" id="PTHR11610">
    <property type="entry name" value="LIPASE"/>
    <property type="match status" value="1"/>
</dbReference>
<name>A0A6P8ZGK9_THRPL</name>
<dbReference type="OrthoDB" id="199913at2759"/>
<dbReference type="CDD" id="cd00707">
    <property type="entry name" value="Pancreat_lipase_like"/>
    <property type="match status" value="1"/>
</dbReference>
<evidence type="ECO:0000256" key="3">
    <source>
        <dbReference type="ARBA" id="ARBA00022525"/>
    </source>
</evidence>
<feature type="signal peptide" evidence="5">
    <location>
        <begin position="1"/>
        <end position="18"/>
    </location>
</feature>
<organism evidence="8">
    <name type="scientific">Thrips palmi</name>
    <name type="common">Melon thrips</name>
    <dbReference type="NCBI Taxonomy" id="161013"/>
    <lineage>
        <taxon>Eukaryota</taxon>
        <taxon>Metazoa</taxon>
        <taxon>Ecdysozoa</taxon>
        <taxon>Arthropoda</taxon>
        <taxon>Hexapoda</taxon>
        <taxon>Insecta</taxon>
        <taxon>Pterygota</taxon>
        <taxon>Neoptera</taxon>
        <taxon>Paraneoptera</taxon>
        <taxon>Thysanoptera</taxon>
        <taxon>Terebrantia</taxon>
        <taxon>Thripoidea</taxon>
        <taxon>Thripidae</taxon>
        <taxon>Thrips</taxon>
    </lineage>
</organism>
<evidence type="ECO:0000256" key="1">
    <source>
        <dbReference type="ARBA" id="ARBA00004613"/>
    </source>
</evidence>
<feature type="domain" description="Lipase" evidence="6">
    <location>
        <begin position="80"/>
        <end position="357"/>
    </location>
</feature>
<dbReference type="Proteomes" id="UP000515158">
    <property type="component" value="Unplaced"/>
</dbReference>
<dbReference type="PANTHER" id="PTHR11610:SF173">
    <property type="entry name" value="LIPASE DOMAIN-CONTAINING PROTEIN-RELATED"/>
    <property type="match status" value="1"/>
</dbReference>
<dbReference type="AlphaFoldDB" id="A0A6P8ZGK9"/>
<comment type="subcellular location">
    <subcellularLocation>
        <location evidence="1">Secreted</location>
    </subcellularLocation>
</comment>
<proteinExistence type="inferred from homology"/>
<dbReference type="InParanoid" id="A0A6P8ZGK9"/>
<evidence type="ECO:0000313" key="7">
    <source>
        <dbReference type="Proteomes" id="UP000515158"/>
    </source>
</evidence>
<keyword evidence="3" id="KW-0964">Secreted</keyword>
<keyword evidence="5" id="KW-0732">Signal</keyword>
<accession>A0A6P8ZGK9</accession>
<protein>
    <submittedName>
        <fullName evidence="8">Phospholipase A1-like</fullName>
    </submittedName>
</protein>
<dbReference type="InterPro" id="IPR013818">
    <property type="entry name" value="Lipase"/>
</dbReference>
<evidence type="ECO:0000256" key="4">
    <source>
        <dbReference type="RuleBase" id="RU004262"/>
    </source>
</evidence>
<dbReference type="Pfam" id="PF00151">
    <property type="entry name" value="Lipase"/>
    <property type="match status" value="1"/>
</dbReference>
<dbReference type="InterPro" id="IPR000734">
    <property type="entry name" value="TAG_lipase"/>
</dbReference>
<evidence type="ECO:0000256" key="2">
    <source>
        <dbReference type="ARBA" id="ARBA00010701"/>
    </source>
</evidence>
<sequence length="369" mass="39308">MCTLAFFAVAVLAAATVAAPGRAPSGQLVGQVGDALLQAELRAWKAAGQPDFVHFPDDKGEPVLAAIVGDQSVKSVKGFLPTADDIKFHLFTQQNDTDLFGQEFDLNVTSLLAAGFNTRLPTKVITHGFTNTIESPIIQEIKNAYLGSGAFNVIGVDWGALCPAPLYFTSRVHVPVAGTRVGEMLTVMVQGGILDTDDLHLIGHSLGAHVSGLAGKKLFQDTGKRPKRITGLDPAYPLFIVTPEENRLYKGDADTVDVIHTCAGFLGFSDALGTSDFFPNGGSDQPGCGVDLTGVCSHARSYKYFAESIVEGKGYQAVYCESDKDAWNGACTTQEDGCMGEKVYFKETGSYYLTTSENAGPTLECQLSQ</sequence>
<evidence type="ECO:0000256" key="5">
    <source>
        <dbReference type="SAM" id="SignalP"/>
    </source>
</evidence>
<dbReference type="GO" id="GO:0016042">
    <property type="term" value="P:lipid catabolic process"/>
    <property type="evidence" value="ECO:0007669"/>
    <property type="project" value="TreeGrafter"/>
</dbReference>
<dbReference type="GO" id="GO:0005615">
    <property type="term" value="C:extracellular space"/>
    <property type="evidence" value="ECO:0007669"/>
    <property type="project" value="TreeGrafter"/>
</dbReference>
<dbReference type="GO" id="GO:0016298">
    <property type="term" value="F:lipase activity"/>
    <property type="evidence" value="ECO:0007669"/>
    <property type="project" value="InterPro"/>
</dbReference>
<evidence type="ECO:0000313" key="8">
    <source>
        <dbReference type="RefSeq" id="XP_034230284.1"/>
    </source>
</evidence>
<dbReference type="RefSeq" id="XP_034230284.1">
    <property type="nucleotide sequence ID" value="XM_034374393.1"/>
</dbReference>
<comment type="similarity">
    <text evidence="2 4">Belongs to the AB hydrolase superfamily. Lipase family.</text>
</comment>
<keyword evidence="7" id="KW-1185">Reference proteome</keyword>
<gene>
    <name evidence="8" type="primary">LOC117639039</name>
</gene>